<evidence type="ECO:0008006" key="3">
    <source>
        <dbReference type="Google" id="ProtNLM"/>
    </source>
</evidence>
<dbReference type="Gene3D" id="2.60.40.2630">
    <property type="match status" value="1"/>
</dbReference>
<sequence length="306" mass="33667">MLSACSQDEVLNPLDKAPVAMTFTADISSQLRTNTRVSGTAFEQNDAVGIVACVLDDSGTETTDLTQLNCKYVYDGTRFSSESPYYFRNLQEVKFKAYYPYRSNAELNSERKFVIHADATHQTSVWQRRNDILYAEAAPTSVRRPQVAFSGENHAFKHLMSQMTIEFRAGDGIPDLSLLSGYTLKGLYLTGTYEIGTRDILADTGISRADLRMSVTGTATPSLSAAPVLLIPQPCSGNRLSLEVTYDGQVYKADLDPRTYTMASAILMKGYHYTFTVTVSKTGLSVGEVQIRDWTVIPGIPATATL</sequence>
<dbReference type="InterPro" id="IPR042278">
    <property type="entry name" value="Mfa-like_1_N"/>
</dbReference>
<protein>
    <recommendedName>
        <fullName evidence="3">Fimbrillin family protein</fullName>
    </recommendedName>
</protein>
<reference evidence="1 2" key="1">
    <citation type="submission" date="2014-08" db="EMBL/GenBank/DDBJ databases">
        <title>Porphyromonas crevioricanis strain:COT-253_OH1447 Genome sequencing.</title>
        <authorList>
            <person name="Wallis C."/>
            <person name="Deusch O."/>
            <person name="O'Flynn C."/>
            <person name="Davis I."/>
            <person name="Jospin G."/>
            <person name="Darling A.E."/>
            <person name="Coil D.A."/>
            <person name="Alexiev A."/>
            <person name="Horsfall A."/>
            <person name="Kirkwood N."/>
            <person name="Harris S."/>
            <person name="Eisen J.A."/>
        </authorList>
    </citation>
    <scope>NUCLEOTIDE SEQUENCE [LARGE SCALE GENOMIC DNA]</scope>
    <source>
        <strain evidence="2">COT-253 OH1447</strain>
    </source>
</reference>
<proteinExistence type="predicted"/>
<accession>A0AB34PJ80</accession>
<evidence type="ECO:0000313" key="2">
    <source>
        <dbReference type="Proteomes" id="UP000030136"/>
    </source>
</evidence>
<dbReference type="CDD" id="cd13120">
    <property type="entry name" value="BF2867_like_N"/>
    <property type="match status" value="1"/>
</dbReference>
<dbReference type="EMBL" id="JQJC01000010">
    <property type="protein sequence ID" value="KGN95428.1"/>
    <property type="molecule type" value="Genomic_DNA"/>
</dbReference>
<dbReference type="CDD" id="cd13121">
    <property type="entry name" value="BF2867_like_C"/>
    <property type="match status" value="1"/>
</dbReference>
<dbReference type="Gene3D" id="2.60.40.2620">
    <property type="entry name" value="Fimbrillin-like"/>
    <property type="match status" value="1"/>
</dbReference>
<gene>
    <name evidence="1" type="ORF">HQ38_03905</name>
</gene>
<dbReference type="InterPro" id="IPR025049">
    <property type="entry name" value="Mfa-like_1"/>
</dbReference>
<comment type="caution">
    <text evidence="1">The sequence shown here is derived from an EMBL/GenBank/DDBJ whole genome shotgun (WGS) entry which is preliminary data.</text>
</comment>
<name>A0AB34PJ80_9PORP</name>
<dbReference type="AlphaFoldDB" id="A0AB34PJ80"/>
<dbReference type="Pfam" id="PF13149">
    <property type="entry name" value="Mfa_like_1"/>
    <property type="match status" value="1"/>
</dbReference>
<dbReference type="Proteomes" id="UP000030136">
    <property type="component" value="Unassembled WGS sequence"/>
</dbReference>
<organism evidence="1 2">
    <name type="scientific">Porphyromonas crevioricanis</name>
    <dbReference type="NCBI Taxonomy" id="393921"/>
    <lineage>
        <taxon>Bacteria</taxon>
        <taxon>Pseudomonadati</taxon>
        <taxon>Bacteroidota</taxon>
        <taxon>Bacteroidia</taxon>
        <taxon>Bacteroidales</taxon>
        <taxon>Porphyromonadaceae</taxon>
        <taxon>Porphyromonas</taxon>
    </lineage>
</organism>
<evidence type="ECO:0000313" key="1">
    <source>
        <dbReference type="EMBL" id="KGN95428.1"/>
    </source>
</evidence>